<dbReference type="Gene3D" id="2.30.29.30">
    <property type="entry name" value="Pleckstrin-homology domain (PH domain)/Phosphotyrosine-binding domain (PTB)"/>
    <property type="match status" value="1"/>
</dbReference>
<feature type="domain" description="RanBD1" evidence="1">
    <location>
        <begin position="1"/>
        <end position="73"/>
    </location>
</feature>
<dbReference type="Proteomes" id="UP000194127">
    <property type="component" value="Unassembled WGS sequence"/>
</dbReference>
<keyword evidence="3" id="KW-1185">Reference proteome</keyword>
<dbReference type="SUPFAM" id="SSF50729">
    <property type="entry name" value="PH domain-like"/>
    <property type="match status" value="1"/>
</dbReference>
<dbReference type="InterPro" id="IPR011993">
    <property type="entry name" value="PH-like_dom_sf"/>
</dbReference>
<dbReference type="InterPro" id="IPR000156">
    <property type="entry name" value="Ran_bind_dom"/>
</dbReference>
<protein>
    <recommendedName>
        <fullName evidence="1">RanBD1 domain-containing protein</fullName>
    </recommendedName>
</protein>
<dbReference type="OrthoDB" id="2357150at2759"/>
<accession>A0A1X6N6W0</accession>
<dbReference type="AlphaFoldDB" id="A0A1X6N6W0"/>
<reference evidence="2 3" key="1">
    <citation type="submission" date="2017-04" db="EMBL/GenBank/DDBJ databases">
        <title>Genome Sequence of the Model Brown-Rot Fungus Postia placenta SB12.</title>
        <authorList>
            <consortium name="DOE Joint Genome Institute"/>
            <person name="Gaskell J."/>
            <person name="Kersten P."/>
            <person name="Larrondo L.F."/>
            <person name="Canessa P."/>
            <person name="Martinez D."/>
            <person name="Hibbett D."/>
            <person name="Schmoll M."/>
            <person name="Kubicek C.P."/>
            <person name="Martinez A.T."/>
            <person name="Yadav J."/>
            <person name="Master E."/>
            <person name="Magnuson J.K."/>
            <person name="James T."/>
            <person name="Yaver D."/>
            <person name="Berka R."/>
            <person name="Labutti K."/>
            <person name="Lipzen A."/>
            <person name="Aerts A."/>
            <person name="Barry K."/>
            <person name="Henrissat B."/>
            <person name="Blanchette R."/>
            <person name="Grigoriev I."/>
            <person name="Cullen D."/>
        </authorList>
    </citation>
    <scope>NUCLEOTIDE SEQUENCE [LARGE SCALE GENOMIC DNA]</scope>
    <source>
        <strain evidence="2 3">MAD-698-R-SB12</strain>
    </source>
</reference>
<evidence type="ECO:0000313" key="2">
    <source>
        <dbReference type="EMBL" id="OSX64334.1"/>
    </source>
</evidence>
<feature type="non-terminal residue" evidence="2">
    <location>
        <position position="1"/>
    </location>
</feature>
<name>A0A1X6N6W0_9APHY</name>
<organism evidence="2 3">
    <name type="scientific">Postia placenta MAD-698-R-SB12</name>
    <dbReference type="NCBI Taxonomy" id="670580"/>
    <lineage>
        <taxon>Eukaryota</taxon>
        <taxon>Fungi</taxon>
        <taxon>Dikarya</taxon>
        <taxon>Basidiomycota</taxon>
        <taxon>Agaricomycotina</taxon>
        <taxon>Agaricomycetes</taxon>
        <taxon>Polyporales</taxon>
        <taxon>Adustoporiaceae</taxon>
        <taxon>Rhodonia</taxon>
    </lineage>
</organism>
<proteinExistence type="predicted"/>
<dbReference type="GeneID" id="36329764"/>
<gene>
    <name evidence="2" type="ORF">POSPLADRAFT_1137648</name>
</gene>
<evidence type="ECO:0000259" key="1">
    <source>
        <dbReference type="PROSITE" id="PS50196"/>
    </source>
</evidence>
<dbReference type="PROSITE" id="PS50196">
    <property type="entry name" value="RANBD1"/>
    <property type="match status" value="1"/>
</dbReference>
<dbReference type="RefSeq" id="XP_024341128.1">
    <property type="nucleotide sequence ID" value="XM_024484815.1"/>
</dbReference>
<dbReference type="Pfam" id="PF00638">
    <property type="entry name" value="Ran_BP1"/>
    <property type="match status" value="1"/>
</dbReference>
<dbReference type="EMBL" id="KZ110594">
    <property type="protein sequence ID" value="OSX64334.1"/>
    <property type="molecule type" value="Genomic_DNA"/>
</dbReference>
<evidence type="ECO:0000313" key="3">
    <source>
        <dbReference type="Proteomes" id="UP000194127"/>
    </source>
</evidence>
<sequence length="153" mass="17207">LHEALTGEEDEHTKSELKGVKVFIKRGDREFTDGILGNIKHLSHKDTADERLLFRREPVWKVSMSVRLRPTVRCSFDEDQGILRVALKEADKCENAISGQQKQEIVVYAIKRGKASRDDFAQFARSVVSSPRWAVLAKDAEHETTSSAPSTAT</sequence>